<comment type="cofactor">
    <cofactor evidence="1">
        <name>pyridoxal 5'-phosphate</name>
        <dbReference type="ChEBI" id="CHEBI:597326"/>
    </cofactor>
</comment>
<evidence type="ECO:0000256" key="6">
    <source>
        <dbReference type="ARBA" id="ARBA00022679"/>
    </source>
</evidence>
<evidence type="ECO:0000256" key="3">
    <source>
        <dbReference type="ARBA" id="ARBA00009236"/>
    </source>
</evidence>
<dbReference type="SUPFAM" id="SSF53383">
    <property type="entry name" value="PLP-dependent transferases"/>
    <property type="match status" value="1"/>
</dbReference>
<dbReference type="Proteomes" id="UP000035682">
    <property type="component" value="Unplaced"/>
</dbReference>
<evidence type="ECO:0000256" key="4">
    <source>
        <dbReference type="ARBA" id="ARBA00011738"/>
    </source>
</evidence>
<dbReference type="GeneID" id="36377949"/>
<dbReference type="PANTHER" id="PTHR11601:SF62">
    <property type="entry name" value="SELENOCYSTEINE LYASE"/>
    <property type="match status" value="1"/>
</dbReference>
<evidence type="ECO:0000313" key="13">
    <source>
        <dbReference type="EMBL" id="CEF65585.1"/>
    </source>
</evidence>
<dbReference type="Pfam" id="PF00266">
    <property type="entry name" value="Aminotran_5"/>
    <property type="match status" value="1"/>
</dbReference>
<keyword evidence="7" id="KW-0663">Pyridoxal phosphate</keyword>
<dbReference type="OMA" id="IIYGQSE"/>
<evidence type="ECO:0000256" key="2">
    <source>
        <dbReference type="ARBA" id="ARBA00004514"/>
    </source>
</evidence>
<dbReference type="InterPro" id="IPR015422">
    <property type="entry name" value="PyrdxlP-dep_Trfase_small"/>
</dbReference>
<evidence type="ECO:0000256" key="8">
    <source>
        <dbReference type="ARBA" id="ARBA00023239"/>
    </source>
</evidence>
<dbReference type="GO" id="GO:0016740">
    <property type="term" value="F:transferase activity"/>
    <property type="evidence" value="ECO:0007669"/>
    <property type="project" value="UniProtKB-KW"/>
</dbReference>
<dbReference type="GO" id="GO:0005829">
    <property type="term" value="C:cytosol"/>
    <property type="evidence" value="ECO:0007669"/>
    <property type="project" value="UniProtKB-SubCell"/>
</dbReference>
<name>A0A090LDI7_STRRB</name>
<dbReference type="EC" id="4.4.1.16" evidence="10"/>
<dbReference type="Gene3D" id="3.40.640.10">
    <property type="entry name" value="Type I PLP-dependent aspartate aminotransferase-like (Major domain)"/>
    <property type="match status" value="1"/>
</dbReference>
<dbReference type="RefSeq" id="XP_024504785.1">
    <property type="nucleotide sequence ID" value="XM_024651071.1"/>
</dbReference>
<evidence type="ECO:0000256" key="7">
    <source>
        <dbReference type="ARBA" id="ARBA00022898"/>
    </source>
</evidence>
<gene>
    <name evidence="13 15 16" type="ORF">SRAE_2000026200</name>
</gene>
<dbReference type="PANTHER" id="PTHR11601">
    <property type="entry name" value="CYSTEINE DESULFURYLASE FAMILY MEMBER"/>
    <property type="match status" value="1"/>
</dbReference>
<protein>
    <recommendedName>
        <fullName evidence="11">Selenocysteine lyase</fullName>
        <ecNumber evidence="10">4.4.1.16</ecNumber>
    </recommendedName>
</protein>
<dbReference type="CTD" id="36377949"/>
<dbReference type="InterPro" id="IPR015421">
    <property type="entry name" value="PyrdxlP-dep_Trfase_major"/>
</dbReference>
<comment type="function">
    <text evidence="9">Catalyzes the decomposition of L-selenocysteine to L-alanine and elemental selenium.</text>
</comment>
<dbReference type="AlphaFoldDB" id="A0A090LDI7"/>
<dbReference type="WBParaSite" id="SRAE_2000026200.1">
    <property type="protein sequence ID" value="SRAE_2000026200.1"/>
    <property type="gene ID" value="WBGene00260455"/>
</dbReference>
<evidence type="ECO:0000256" key="5">
    <source>
        <dbReference type="ARBA" id="ARBA00022490"/>
    </source>
</evidence>
<keyword evidence="14" id="KW-1185">Reference proteome</keyword>
<feature type="domain" description="Aminotransferase class V" evidence="12">
    <location>
        <begin position="12"/>
        <end position="375"/>
    </location>
</feature>
<reference evidence="15" key="2">
    <citation type="submission" date="2020-12" db="UniProtKB">
        <authorList>
            <consortium name="WormBaseParasite"/>
        </authorList>
    </citation>
    <scope>IDENTIFICATION</scope>
</reference>
<dbReference type="InterPro" id="IPR000192">
    <property type="entry name" value="Aminotrans_V_dom"/>
</dbReference>
<comment type="subunit">
    <text evidence="4">Homodimer.</text>
</comment>
<comment type="subcellular location">
    <subcellularLocation>
        <location evidence="2">Cytoplasm</location>
        <location evidence="2">Cytosol</location>
    </subcellularLocation>
</comment>
<evidence type="ECO:0000256" key="1">
    <source>
        <dbReference type="ARBA" id="ARBA00001933"/>
    </source>
</evidence>
<evidence type="ECO:0000313" key="15">
    <source>
        <dbReference type="WBParaSite" id="SRAE_2000026200.1"/>
    </source>
</evidence>
<dbReference type="Gene3D" id="3.90.1150.10">
    <property type="entry name" value="Aspartate Aminotransferase, domain 1"/>
    <property type="match status" value="1"/>
</dbReference>
<dbReference type="InterPro" id="IPR016454">
    <property type="entry name" value="Cysteine_dSase"/>
</dbReference>
<keyword evidence="8 13" id="KW-0456">Lyase</keyword>
<evidence type="ECO:0000313" key="14">
    <source>
        <dbReference type="Proteomes" id="UP000035682"/>
    </source>
</evidence>
<reference evidence="13 14" key="1">
    <citation type="submission" date="2014-09" db="EMBL/GenBank/DDBJ databases">
        <authorList>
            <person name="Martin A.A."/>
        </authorList>
    </citation>
    <scope>NUCLEOTIDE SEQUENCE</scope>
    <source>
        <strain evidence="14">ED321</strain>
        <strain evidence="13">ED321 Heterogonic</strain>
    </source>
</reference>
<evidence type="ECO:0000256" key="9">
    <source>
        <dbReference type="ARBA" id="ARBA00037407"/>
    </source>
</evidence>
<keyword evidence="5" id="KW-0963">Cytoplasm</keyword>
<sequence>MSLSKIYLDKPIYLDYNATTPLSDGVKTSIIESLEIWGNASSSHFYGITPKEVIKKSRNNVANMIGTTIDKVYFTSSGTEANMWIIWNSICNEKINIVASIIEHPSIKLPLEYFENKNFIEVRWVKMKEGIIDIVDLENKIDEKTALVTIMLANNETGVIQPINEVVKIVRKKEKIYGNQIVIHTDAAQIIGKCKINIKELGVDCMTIVGHKFYGPKIGALVICPLSKMILKPMFLGGGQEMGLRSGTENIPMIVGFGKGCLEVIETIDYTHEHLLKLQKYFENKMCNIFKNNISINFSSYDRIPNTSNVCFETLKVPSTELLKLCTKFVASVGAACHSDNTDSCIMMACGKSEWQAKRCIRFSFGKQTTFNELDIAIQDIQENIPDLV</sequence>
<dbReference type="InterPro" id="IPR015424">
    <property type="entry name" value="PyrdxlP-dep_Trfase"/>
</dbReference>
<organism evidence="13">
    <name type="scientific">Strongyloides ratti</name>
    <name type="common">Parasitic roundworm</name>
    <dbReference type="NCBI Taxonomy" id="34506"/>
    <lineage>
        <taxon>Eukaryota</taxon>
        <taxon>Metazoa</taxon>
        <taxon>Ecdysozoa</taxon>
        <taxon>Nematoda</taxon>
        <taxon>Chromadorea</taxon>
        <taxon>Rhabditida</taxon>
        <taxon>Tylenchina</taxon>
        <taxon>Panagrolaimomorpha</taxon>
        <taxon>Strongyloidoidea</taxon>
        <taxon>Strongyloididae</taxon>
        <taxon>Strongyloides</taxon>
    </lineage>
</organism>
<comment type="similarity">
    <text evidence="3">Belongs to the class-V pyridoxal-phosphate-dependent aminotransferase family.</text>
</comment>
<evidence type="ECO:0000256" key="10">
    <source>
        <dbReference type="ARBA" id="ARBA00039054"/>
    </source>
</evidence>
<evidence type="ECO:0000259" key="12">
    <source>
        <dbReference type="Pfam" id="PF00266"/>
    </source>
</evidence>
<dbReference type="STRING" id="34506.A0A090LDI7"/>
<accession>A0A090LDI7</accession>
<dbReference type="EMBL" id="LN609529">
    <property type="protein sequence ID" value="CEF65585.1"/>
    <property type="molecule type" value="Genomic_DNA"/>
</dbReference>
<dbReference type="Gene3D" id="1.10.260.50">
    <property type="match status" value="1"/>
</dbReference>
<dbReference type="OrthoDB" id="10250117at2759"/>
<dbReference type="PIRSF" id="PIRSF005572">
    <property type="entry name" value="NifS"/>
    <property type="match status" value="1"/>
</dbReference>
<evidence type="ECO:0000313" key="16">
    <source>
        <dbReference type="WormBase" id="SRAE_2000026200"/>
    </source>
</evidence>
<dbReference type="WormBase" id="SRAE_2000026200">
    <property type="protein sequence ID" value="SRP11255"/>
    <property type="gene ID" value="WBGene00260455"/>
</dbReference>
<proteinExistence type="inferred from homology"/>
<keyword evidence="6" id="KW-0808">Transferase</keyword>
<dbReference type="GO" id="GO:0009000">
    <property type="term" value="F:selenocysteine lyase activity"/>
    <property type="evidence" value="ECO:0007669"/>
    <property type="project" value="UniProtKB-EC"/>
</dbReference>
<evidence type="ECO:0000256" key="11">
    <source>
        <dbReference type="ARBA" id="ARBA00040554"/>
    </source>
</evidence>